<organism evidence="7 10">
    <name type="scientific">Streptomyces radicis</name>
    <dbReference type="NCBI Taxonomy" id="1750517"/>
    <lineage>
        <taxon>Bacteria</taxon>
        <taxon>Bacillati</taxon>
        <taxon>Actinomycetota</taxon>
        <taxon>Actinomycetes</taxon>
        <taxon>Kitasatosporales</taxon>
        <taxon>Streptomycetaceae</taxon>
        <taxon>Streptomyces</taxon>
    </lineage>
</organism>
<dbReference type="SUPFAM" id="SSF51182">
    <property type="entry name" value="RmlC-like cupins"/>
    <property type="match status" value="1"/>
</dbReference>
<evidence type="ECO:0000256" key="1">
    <source>
        <dbReference type="ARBA" id="ARBA00006622"/>
    </source>
</evidence>
<dbReference type="Pfam" id="PF05995">
    <property type="entry name" value="CDO_I"/>
    <property type="match status" value="1"/>
</dbReference>
<evidence type="ECO:0000256" key="2">
    <source>
        <dbReference type="ARBA" id="ARBA00022723"/>
    </source>
</evidence>
<dbReference type="RefSeq" id="WP_120700704.1">
    <property type="nucleotide sequence ID" value="NZ_RBDX01000053.1"/>
</dbReference>
<protein>
    <submittedName>
        <fullName evidence="7">Cysteine dioxygenase</fullName>
    </submittedName>
</protein>
<dbReference type="InterPro" id="IPR011051">
    <property type="entry name" value="RmlC_Cupin_sf"/>
</dbReference>
<dbReference type="PANTHER" id="PTHR12918:SF1">
    <property type="entry name" value="CYSTEINE DIOXYGENASE TYPE 1"/>
    <property type="match status" value="1"/>
</dbReference>
<evidence type="ECO:0000256" key="5">
    <source>
        <dbReference type="ARBA" id="ARBA00023004"/>
    </source>
</evidence>
<dbReference type="InterPro" id="IPR010300">
    <property type="entry name" value="CDO_1"/>
</dbReference>
<dbReference type="OrthoDB" id="4217976at2"/>
<dbReference type="Proteomes" id="UP000268652">
    <property type="component" value="Unassembled WGS sequence"/>
</dbReference>
<evidence type="ECO:0000313" key="10">
    <source>
        <dbReference type="Proteomes" id="UP000275024"/>
    </source>
</evidence>
<keyword evidence="2 6" id="KW-0479">Metal-binding</keyword>
<dbReference type="GO" id="GO:0016702">
    <property type="term" value="F:oxidoreductase activity, acting on single donors with incorporation of molecular oxygen, incorporation of two atoms of oxygen"/>
    <property type="evidence" value="ECO:0007669"/>
    <property type="project" value="InterPro"/>
</dbReference>
<comment type="similarity">
    <text evidence="1">Belongs to the cysteine dioxygenase family.</text>
</comment>
<evidence type="ECO:0000256" key="4">
    <source>
        <dbReference type="ARBA" id="ARBA00023002"/>
    </source>
</evidence>
<evidence type="ECO:0000313" key="8">
    <source>
        <dbReference type="EMBL" id="RKN13186.1"/>
    </source>
</evidence>
<keyword evidence="4" id="KW-0560">Oxidoreductase</keyword>
<comment type="caution">
    <text evidence="7">The sequence shown here is derived from an EMBL/GenBank/DDBJ whole genome shotgun (WGS) entry which is preliminary data.</text>
</comment>
<evidence type="ECO:0000313" key="9">
    <source>
        <dbReference type="Proteomes" id="UP000268652"/>
    </source>
</evidence>
<keyword evidence="5 6" id="KW-0408">Iron</keyword>
<name>A0A3A9VRC0_9ACTN</name>
<evidence type="ECO:0000256" key="3">
    <source>
        <dbReference type="ARBA" id="ARBA00022964"/>
    </source>
</evidence>
<dbReference type="EMBL" id="RBDY01000052">
    <property type="protein sequence ID" value="RKN13186.1"/>
    <property type="molecule type" value="Genomic_DNA"/>
</dbReference>
<sequence>MSAPTPAIITPAELELTVRSFAARTDLWRPQVRFTRPDRWYRRLERNADFEVWLLTWLPGQGTEIHDHGGSSGAFGVVQGTLTERVFPAAGPVVRQVDVGGVRPFGPHYVHEVTNRGGGPAVSIHAYAPALTTQSYYRWDADGGLALSRTEPVTE</sequence>
<evidence type="ECO:0000313" key="7">
    <source>
        <dbReference type="EMBL" id="RKN03309.1"/>
    </source>
</evidence>
<dbReference type="GO" id="GO:0008198">
    <property type="term" value="F:ferrous iron binding"/>
    <property type="evidence" value="ECO:0007669"/>
    <property type="project" value="TreeGrafter"/>
</dbReference>
<evidence type="ECO:0000256" key="6">
    <source>
        <dbReference type="PIRSR" id="PIRSR610300-51"/>
    </source>
</evidence>
<dbReference type="CDD" id="cd10548">
    <property type="entry name" value="cupin_CDO"/>
    <property type="match status" value="1"/>
</dbReference>
<accession>A0A3A9VRC0</accession>
<gene>
    <name evidence="8" type="ORF">D7318_31700</name>
    <name evidence="7" type="ORF">D7319_31775</name>
</gene>
<dbReference type="PANTHER" id="PTHR12918">
    <property type="entry name" value="CYSTEINE DIOXYGENASE"/>
    <property type="match status" value="1"/>
</dbReference>
<dbReference type="Proteomes" id="UP000275024">
    <property type="component" value="Unassembled WGS sequence"/>
</dbReference>
<dbReference type="InterPro" id="IPR014710">
    <property type="entry name" value="RmlC-like_jellyroll"/>
</dbReference>
<dbReference type="EMBL" id="RBDX01000053">
    <property type="protein sequence ID" value="RKN03309.1"/>
    <property type="molecule type" value="Genomic_DNA"/>
</dbReference>
<proteinExistence type="inferred from homology"/>
<dbReference type="Gene3D" id="2.60.120.10">
    <property type="entry name" value="Jelly Rolls"/>
    <property type="match status" value="1"/>
</dbReference>
<feature type="binding site" evidence="6">
    <location>
        <position position="66"/>
    </location>
    <ligand>
        <name>Fe cation</name>
        <dbReference type="ChEBI" id="CHEBI:24875"/>
        <note>catalytic</note>
    </ligand>
</feature>
<keyword evidence="3 7" id="KW-0223">Dioxygenase</keyword>
<feature type="binding site" evidence="6">
    <location>
        <position position="68"/>
    </location>
    <ligand>
        <name>Fe cation</name>
        <dbReference type="ChEBI" id="CHEBI:24875"/>
        <note>catalytic</note>
    </ligand>
</feature>
<reference evidence="9 10" key="1">
    <citation type="submission" date="2018-09" db="EMBL/GenBank/DDBJ databases">
        <title>Streptomyces sp. nov. DS1-2, an endophytic actinomycete isolated from roots of Dendrobium scabrilingue.</title>
        <authorList>
            <person name="Kuncharoen N."/>
            <person name="Kudo T."/>
            <person name="Ohkuma M."/>
            <person name="Yuki M."/>
            <person name="Tanasupawat S."/>
        </authorList>
    </citation>
    <scope>NUCLEOTIDE SEQUENCE [LARGE SCALE GENOMIC DNA]</scope>
    <source>
        <strain evidence="7 10">AZ1-7</strain>
        <strain evidence="8 9">DS1-2</strain>
    </source>
</reference>
<dbReference type="AlphaFoldDB" id="A0A3A9VRC0"/>
<feature type="binding site" evidence="6">
    <location>
        <position position="111"/>
    </location>
    <ligand>
        <name>Fe cation</name>
        <dbReference type="ChEBI" id="CHEBI:24875"/>
        <note>catalytic</note>
    </ligand>
</feature>
<keyword evidence="9" id="KW-1185">Reference proteome</keyword>